<evidence type="ECO:0000313" key="2">
    <source>
        <dbReference type="Proteomes" id="UP000216215"/>
    </source>
</evidence>
<evidence type="ECO:0000313" key="1">
    <source>
        <dbReference type="EMBL" id="PAP97825.1"/>
    </source>
</evidence>
<keyword evidence="2" id="KW-1185">Reference proteome</keyword>
<dbReference type="EMBL" id="NPKI01000051">
    <property type="protein sequence ID" value="PAP97825.1"/>
    <property type="molecule type" value="Genomic_DNA"/>
</dbReference>
<protein>
    <submittedName>
        <fullName evidence="1">Uncharacterized protein</fullName>
    </submittedName>
</protein>
<accession>A0AB36R0K3</accession>
<dbReference type="RefSeq" id="WP_095489657.1">
    <property type="nucleotide sequence ID" value="NZ_CP088151.1"/>
</dbReference>
<dbReference type="AlphaFoldDB" id="A0AB36R0K3"/>
<proteinExistence type="predicted"/>
<reference evidence="2" key="1">
    <citation type="submission" date="2017-08" db="EMBL/GenBank/DDBJ databases">
        <title>Mesorhizobium wenxinae sp. nov., a novel rhizobial species isolated from root nodules of chickpea (Cicer arietinum L.).</title>
        <authorList>
            <person name="Zhang J."/>
        </authorList>
    </citation>
    <scope>NUCLEOTIDE SEQUENCE [LARGE SCALE GENOMIC DNA]</scope>
    <source>
        <strain evidence="2">USDA 3392</strain>
    </source>
</reference>
<comment type="caution">
    <text evidence="1">The sequence shown here is derived from an EMBL/GenBank/DDBJ whole genome shotgun (WGS) entry which is preliminary data.</text>
</comment>
<dbReference type="Proteomes" id="UP000216215">
    <property type="component" value="Unassembled WGS sequence"/>
</dbReference>
<sequence length="123" mass="13357">MKMTSQPRKKVVPETLREEMKPRPFPIEGIGLALYTTPIDLANLQAALDEEGQLVVLNRLLRADIAAINAAAQHCLMNPDGTAWSGEVDSLPVSVMELGQLLADTVHRRIFGRALKIEAGGDA</sequence>
<organism evidence="1 2">
    <name type="scientific">Mesorhizobium mediterraneum</name>
    <dbReference type="NCBI Taxonomy" id="43617"/>
    <lineage>
        <taxon>Bacteria</taxon>
        <taxon>Pseudomonadati</taxon>
        <taxon>Pseudomonadota</taxon>
        <taxon>Alphaproteobacteria</taxon>
        <taxon>Hyphomicrobiales</taxon>
        <taxon>Phyllobacteriaceae</taxon>
        <taxon>Mesorhizobium</taxon>
    </lineage>
</organism>
<gene>
    <name evidence="1" type="ORF">CIT25_35150</name>
</gene>
<name>A0AB36R0K3_9HYPH</name>